<comment type="caution">
    <text evidence="8">The sequence shown here is derived from an EMBL/GenBank/DDBJ whole genome shotgun (WGS) entry which is preliminary data.</text>
</comment>
<dbReference type="SUPFAM" id="SSF53850">
    <property type="entry name" value="Periplasmic binding protein-like II"/>
    <property type="match status" value="1"/>
</dbReference>
<feature type="signal peptide" evidence="6">
    <location>
        <begin position="1"/>
        <end position="24"/>
    </location>
</feature>
<evidence type="ECO:0000256" key="1">
    <source>
        <dbReference type="ARBA" id="ARBA00004141"/>
    </source>
</evidence>
<gene>
    <name evidence="8" type="ORF">BCR36DRAFT_322623</name>
</gene>
<comment type="subcellular location">
    <subcellularLocation>
        <location evidence="1">Membrane</location>
        <topology evidence="1">Multi-pass membrane protein</topology>
    </subcellularLocation>
</comment>
<dbReference type="EMBL" id="MCFH01000011">
    <property type="protein sequence ID" value="ORX54249.1"/>
    <property type="molecule type" value="Genomic_DNA"/>
</dbReference>
<dbReference type="Pfam" id="PF00003">
    <property type="entry name" value="7tm_3"/>
    <property type="match status" value="1"/>
</dbReference>
<dbReference type="Proteomes" id="UP000193719">
    <property type="component" value="Unassembled WGS sequence"/>
</dbReference>
<feature type="chain" id="PRO_5012575896" description="G-protein coupled receptors family 3 profile domain-containing protein" evidence="6">
    <location>
        <begin position="25"/>
        <end position="885"/>
    </location>
</feature>
<dbReference type="STRING" id="1754191.A0A1Y1VEQ4"/>
<feature type="domain" description="G-protein coupled receptors family 3 profile" evidence="7">
    <location>
        <begin position="455"/>
        <end position="688"/>
    </location>
</feature>
<keyword evidence="9" id="KW-1185">Reference proteome</keyword>
<organism evidence="8 9">
    <name type="scientific">Piromyces finnis</name>
    <dbReference type="NCBI Taxonomy" id="1754191"/>
    <lineage>
        <taxon>Eukaryota</taxon>
        <taxon>Fungi</taxon>
        <taxon>Fungi incertae sedis</taxon>
        <taxon>Chytridiomycota</taxon>
        <taxon>Chytridiomycota incertae sedis</taxon>
        <taxon>Neocallimastigomycetes</taxon>
        <taxon>Neocallimastigales</taxon>
        <taxon>Neocallimastigaceae</taxon>
        <taxon>Piromyces</taxon>
    </lineage>
</organism>
<protein>
    <recommendedName>
        <fullName evidence="7">G-protein coupled receptors family 3 profile domain-containing protein</fullName>
    </recommendedName>
</protein>
<evidence type="ECO:0000256" key="3">
    <source>
        <dbReference type="ARBA" id="ARBA00022989"/>
    </source>
</evidence>
<keyword evidence="3 5" id="KW-1133">Transmembrane helix</keyword>
<dbReference type="AlphaFoldDB" id="A0A1Y1VEQ4"/>
<sequence>MNLRYMKFIYTSLILVYLSTKAFSQTTNDVTIFNILVDIPDIINKDLYENAYKEMEKKEYNKDNLNFKIKFKISEEPKDKTTKDGYEKYIKSILDNLEDSSIDFLILSDSFLYSDIANIESTTLKDMFSKRQFQRHYLDFKEFLNFNETRLANYEQEIKEDCYFNNYSNIFALPYEIDFDVLYYRKYNNSVTSNIDTNNINWESLLEQIYIKNGEKKSIKMPLKEEEELFDFFTQYINTIKNFKEKKSFEDLYNEADTSIIDKFRDFVTRSECLNLEYKEAYESFLNGESVFFKGKASHFGSLRGKDKAITPMLLPQNKGILHTKYIVINKNSSKDKNELFTAAQTLTDDENQMERYNLYQILPPNFGQLENNDYSDIVNIYSKMEKIKVKEIYKDEKSAPFMEVKYFLPKILKDFLNSKGDIKEIQNVFENIKKILKEKRGIHKLPYYVIYLPAIISTVAAVVIIYLILKYKEHPYLKIYSPNFCVIIIVGMTIGILSLCATFNNDNNKYCKVSYVVDTLSTDLTLFPMVAVTYRIYKILTNTSKENVGINLNRRIIICFVVGLSLMIIYSSCTGFFILDFYLSSDGNITNFRQPSCNYSSDLYILESVERRINEVIYLFLVYMVFRTAKISKRFGEFKYVYIMLFIGILEYARYYLVKIIPQQSYYYSYLAIISCSVLMNGLLIYFLIGSRLYYAIQHSDEIRKKETTQGFETNSYFNTLNNGLDDTTNNDGMHSHFIDISKNSESRMNSFSFNKSYSNKHYNLSSNTTISEFDCCYDSNNNIFNQGFNSYNDFGKNQLSSNTTPRNDYYNSTSALLNQDTYSSQKTVGSQDSQQNCNVINLLKNGSTSNLSNAPNVSFDITNKSSNQLINSSSNNIKSKNQK</sequence>
<proteinExistence type="predicted"/>
<dbReference type="InterPro" id="IPR017978">
    <property type="entry name" value="GPCR_3_C"/>
</dbReference>
<keyword evidence="6" id="KW-0732">Signal</keyword>
<feature type="transmembrane region" description="Helical" evidence="5">
    <location>
        <begin position="642"/>
        <end position="662"/>
    </location>
</feature>
<evidence type="ECO:0000259" key="7">
    <source>
        <dbReference type="PROSITE" id="PS50259"/>
    </source>
</evidence>
<dbReference type="Gene3D" id="3.40.190.10">
    <property type="entry name" value="Periplasmic binding protein-like II"/>
    <property type="match status" value="1"/>
</dbReference>
<name>A0A1Y1VEQ4_9FUNG</name>
<feature type="transmembrane region" description="Helical" evidence="5">
    <location>
        <begin position="668"/>
        <end position="690"/>
    </location>
</feature>
<dbReference type="PROSITE" id="PS50259">
    <property type="entry name" value="G_PROTEIN_RECEP_F3_4"/>
    <property type="match status" value="1"/>
</dbReference>
<accession>A0A1Y1VEQ4</accession>
<evidence type="ECO:0000256" key="4">
    <source>
        <dbReference type="ARBA" id="ARBA00023136"/>
    </source>
</evidence>
<feature type="transmembrane region" description="Helical" evidence="5">
    <location>
        <begin position="446"/>
        <end position="470"/>
    </location>
</feature>
<evidence type="ECO:0000256" key="2">
    <source>
        <dbReference type="ARBA" id="ARBA00022692"/>
    </source>
</evidence>
<evidence type="ECO:0000313" key="9">
    <source>
        <dbReference type="Proteomes" id="UP000193719"/>
    </source>
</evidence>
<evidence type="ECO:0000256" key="5">
    <source>
        <dbReference type="SAM" id="Phobius"/>
    </source>
</evidence>
<dbReference type="GO" id="GO:0016020">
    <property type="term" value="C:membrane"/>
    <property type="evidence" value="ECO:0007669"/>
    <property type="project" value="UniProtKB-SubCell"/>
</dbReference>
<reference evidence="8 9" key="2">
    <citation type="submission" date="2016-08" db="EMBL/GenBank/DDBJ databases">
        <title>Pervasive Adenine N6-methylation of Active Genes in Fungi.</title>
        <authorList>
            <consortium name="DOE Joint Genome Institute"/>
            <person name="Mondo S.J."/>
            <person name="Dannebaum R.O."/>
            <person name="Kuo R.C."/>
            <person name="Labutti K."/>
            <person name="Haridas S."/>
            <person name="Kuo A."/>
            <person name="Salamov A."/>
            <person name="Ahrendt S.R."/>
            <person name="Lipzen A."/>
            <person name="Sullivan W."/>
            <person name="Andreopoulos W.B."/>
            <person name="Clum A."/>
            <person name="Lindquist E."/>
            <person name="Daum C."/>
            <person name="Ramamoorthy G.K."/>
            <person name="Gryganskyi A."/>
            <person name="Culley D."/>
            <person name="Magnuson J.K."/>
            <person name="James T.Y."/>
            <person name="O'Malley M.A."/>
            <person name="Stajich J.E."/>
            <person name="Spatafora J.W."/>
            <person name="Visel A."/>
            <person name="Grigoriev I.V."/>
        </authorList>
    </citation>
    <scope>NUCLEOTIDE SEQUENCE [LARGE SCALE GENOMIC DNA]</scope>
    <source>
        <strain evidence="9">finn</strain>
    </source>
</reference>
<evidence type="ECO:0000256" key="6">
    <source>
        <dbReference type="SAM" id="SignalP"/>
    </source>
</evidence>
<feature type="transmembrane region" description="Helical" evidence="5">
    <location>
        <begin position="482"/>
        <end position="505"/>
    </location>
</feature>
<keyword evidence="2 5" id="KW-0812">Transmembrane</keyword>
<feature type="transmembrane region" description="Helical" evidence="5">
    <location>
        <begin position="558"/>
        <end position="580"/>
    </location>
</feature>
<keyword evidence="4 5" id="KW-0472">Membrane</keyword>
<reference evidence="8 9" key="1">
    <citation type="submission" date="2016-08" db="EMBL/GenBank/DDBJ databases">
        <title>Genomes of anaerobic fungi encode conserved fungal cellulosomes for biomass hydrolysis.</title>
        <authorList>
            <consortium name="DOE Joint Genome Institute"/>
            <person name="Haitjema C.H."/>
            <person name="Gilmore S.P."/>
            <person name="Henske J.K."/>
            <person name="Solomon K.V."/>
            <person name="De Groot R."/>
            <person name="Kuo A."/>
            <person name="Mondo S.J."/>
            <person name="Salamov A.A."/>
            <person name="Labutti K."/>
            <person name="Zhao Z."/>
            <person name="Chiniquy J."/>
            <person name="Barry K."/>
            <person name="Brewer H.M."/>
            <person name="Purvine S.O."/>
            <person name="Wright A.T."/>
            <person name="Boxma B."/>
            <person name="Van Alen T."/>
            <person name="Hackstein J.H."/>
            <person name="Baker S.E."/>
            <person name="Grigoriev I.V."/>
            <person name="O'Malley M.A."/>
        </authorList>
    </citation>
    <scope>NUCLEOTIDE SEQUENCE [LARGE SCALE GENOMIC DNA]</scope>
    <source>
        <strain evidence="9">finn</strain>
    </source>
</reference>
<evidence type="ECO:0000313" key="8">
    <source>
        <dbReference type="EMBL" id="ORX54249.1"/>
    </source>
</evidence>
<dbReference type="GO" id="GO:0004930">
    <property type="term" value="F:G protein-coupled receptor activity"/>
    <property type="evidence" value="ECO:0007669"/>
    <property type="project" value="InterPro"/>
</dbReference>